<dbReference type="EMBL" id="JBHUEH010000023">
    <property type="protein sequence ID" value="MFD1887301.1"/>
    <property type="molecule type" value="Genomic_DNA"/>
</dbReference>
<keyword evidence="6 11" id="KW-0349">Heme</keyword>
<dbReference type="Proteomes" id="UP001597233">
    <property type="component" value="Unassembled WGS sequence"/>
</dbReference>
<sequence>MAVSYPLLQQAELFIQQCYTELGKDATQIEQRLADINEAIQTTGTYTHTAEELAHGAKMAWRNSNRCIGRLFWDKLDVRDARHVHGTDNIAEELVEHIRYATNGGKIRPTITIFRPRDPQGNEVRIWNHQLIRYAGYETDNGIVGDPASLDFTKLCQQLGWTGKQGDFDVLPLVISEYGGKPQLYDIPAEDVLEVPMEHADYSAFTELELKWYAVPIVSEMRLNIGGIQYTAAPFNGWYMGTEIGARNFADEDRYNLLPDMARIMGLDTSSKATLWQDRALVELNAAVLYSYKKAGVSIVDHHTAATQFRKFEEREEAAGREVTGNWTWLIPPLSPATTHIFHRPYPNRIVTPNFFYQERLYERSTVDVDIDTNRNTTMNVTVNVNKNDQSTQTGGGRCPFH</sequence>
<comment type="cofactor">
    <cofactor evidence="1 11">
        <name>heme</name>
        <dbReference type="ChEBI" id="CHEBI:30413"/>
    </cofactor>
</comment>
<feature type="domain" description="Nitric oxide synthase (NOS)" evidence="12">
    <location>
        <begin position="66"/>
        <end position="73"/>
    </location>
</feature>
<dbReference type="InterPro" id="IPR036119">
    <property type="entry name" value="NOS_N_sf"/>
</dbReference>
<dbReference type="PANTHER" id="PTHR43410:SF1">
    <property type="entry name" value="NITRIC OXIDE SYNTHASE"/>
    <property type="match status" value="1"/>
</dbReference>
<dbReference type="PROSITE" id="PS60001">
    <property type="entry name" value="NOS"/>
    <property type="match status" value="1"/>
</dbReference>
<keyword evidence="14" id="KW-1185">Reference proteome</keyword>
<proteinExistence type="inferred from homology"/>
<dbReference type="InterPro" id="IPR044944">
    <property type="entry name" value="NOS_dom_3"/>
</dbReference>
<accession>A0ABW4RLW0</accession>
<keyword evidence="8 11" id="KW-0560">Oxidoreductase</keyword>
<comment type="catalytic activity">
    <reaction evidence="10">
        <text>3 reduced [flavodoxin] + 2 L-arginine + 4 O2 = 3 oxidized [flavodoxin] + 2 L-citrulline + 2 nitric oxide + 4 H2O + 5 H(+)</text>
        <dbReference type="Rhea" id="RHEA:52324"/>
        <dbReference type="Rhea" id="RHEA-COMP:10622"/>
        <dbReference type="Rhea" id="RHEA-COMP:10623"/>
        <dbReference type="ChEBI" id="CHEBI:15377"/>
        <dbReference type="ChEBI" id="CHEBI:15378"/>
        <dbReference type="ChEBI" id="CHEBI:15379"/>
        <dbReference type="ChEBI" id="CHEBI:16480"/>
        <dbReference type="ChEBI" id="CHEBI:32682"/>
        <dbReference type="ChEBI" id="CHEBI:57618"/>
        <dbReference type="ChEBI" id="CHEBI:57743"/>
        <dbReference type="ChEBI" id="CHEBI:58210"/>
        <dbReference type="EC" id="1.14.14.47"/>
    </reaction>
</comment>
<evidence type="ECO:0000256" key="11">
    <source>
        <dbReference type="PIRNR" id="PIRNR037219"/>
    </source>
</evidence>
<name>A0ABW4RLW0_9BACL</name>
<evidence type="ECO:0000259" key="12">
    <source>
        <dbReference type="PROSITE" id="PS60001"/>
    </source>
</evidence>
<evidence type="ECO:0000256" key="3">
    <source>
        <dbReference type="ARBA" id="ARBA00005411"/>
    </source>
</evidence>
<dbReference type="Gene3D" id="3.90.340.10">
    <property type="entry name" value="Nitric Oxide Synthase, Chain A, domain 1"/>
    <property type="match status" value="1"/>
</dbReference>
<gene>
    <name evidence="13" type="ORF">ACFSC9_17540</name>
</gene>
<protein>
    <recommendedName>
        <fullName evidence="5 11">Nitric oxide synthase oxygenase</fullName>
        <ecNumber evidence="4 11">1.14.14.47</ecNumber>
    </recommendedName>
</protein>
<dbReference type="PIRSF" id="PIRSF037219">
    <property type="entry name" value="NOS_oxygenase"/>
    <property type="match status" value="1"/>
</dbReference>
<evidence type="ECO:0000256" key="9">
    <source>
        <dbReference type="ARBA" id="ARBA00023004"/>
    </source>
</evidence>
<dbReference type="InterPro" id="IPR044943">
    <property type="entry name" value="NOS_dom_1"/>
</dbReference>
<evidence type="ECO:0000256" key="10">
    <source>
        <dbReference type="ARBA" id="ARBA00048713"/>
    </source>
</evidence>
<comment type="function">
    <text evidence="2 11">Catalyzes the production of nitric oxide.</text>
</comment>
<dbReference type="Pfam" id="PF02898">
    <property type="entry name" value="NO_synthase"/>
    <property type="match status" value="1"/>
</dbReference>
<evidence type="ECO:0000256" key="6">
    <source>
        <dbReference type="ARBA" id="ARBA00022617"/>
    </source>
</evidence>
<evidence type="ECO:0000313" key="14">
    <source>
        <dbReference type="Proteomes" id="UP001597233"/>
    </source>
</evidence>
<dbReference type="RefSeq" id="WP_347325206.1">
    <property type="nucleotide sequence ID" value="NZ_JBCGUH010000005.1"/>
</dbReference>
<dbReference type="PANTHER" id="PTHR43410">
    <property type="entry name" value="NITRIC OXIDE SYNTHASE OXYGENASE"/>
    <property type="match status" value="1"/>
</dbReference>
<evidence type="ECO:0000256" key="4">
    <source>
        <dbReference type="ARBA" id="ARBA00012735"/>
    </source>
</evidence>
<reference evidence="14" key="1">
    <citation type="journal article" date="2019" name="Int. J. Syst. Evol. Microbiol.">
        <title>The Global Catalogue of Microorganisms (GCM) 10K type strain sequencing project: providing services to taxonomists for standard genome sequencing and annotation.</title>
        <authorList>
            <consortium name="The Broad Institute Genomics Platform"/>
            <consortium name="The Broad Institute Genome Sequencing Center for Infectious Disease"/>
            <person name="Wu L."/>
            <person name="Ma J."/>
        </authorList>
    </citation>
    <scope>NUCLEOTIDE SEQUENCE [LARGE SCALE GENOMIC DNA]</scope>
    <source>
        <strain evidence="14">CCUG 54950</strain>
    </source>
</reference>
<organism evidence="13 14">
    <name type="scientific">Paenibacillus wenxiniae</name>
    <dbReference type="NCBI Taxonomy" id="1636843"/>
    <lineage>
        <taxon>Bacteria</taxon>
        <taxon>Bacillati</taxon>
        <taxon>Bacillota</taxon>
        <taxon>Bacilli</taxon>
        <taxon>Bacillales</taxon>
        <taxon>Paenibacillaceae</taxon>
        <taxon>Paenibacillus</taxon>
    </lineage>
</organism>
<dbReference type="InterPro" id="IPR050607">
    <property type="entry name" value="NOS"/>
</dbReference>
<evidence type="ECO:0000313" key="13">
    <source>
        <dbReference type="EMBL" id="MFD1887301.1"/>
    </source>
</evidence>
<comment type="similarity">
    <text evidence="3 11">Belongs to the NOS family. Bacterial NOS oxygenase subfamily.</text>
</comment>
<evidence type="ECO:0000256" key="8">
    <source>
        <dbReference type="ARBA" id="ARBA00023002"/>
    </source>
</evidence>
<evidence type="ECO:0000256" key="5">
    <source>
        <dbReference type="ARBA" id="ARBA00018859"/>
    </source>
</evidence>
<dbReference type="InterPro" id="IPR044940">
    <property type="entry name" value="NOS_dom_2"/>
</dbReference>
<dbReference type="InterPro" id="IPR004030">
    <property type="entry name" value="NOS_N"/>
</dbReference>
<dbReference type="Gene3D" id="3.90.1230.10">
    <property type="entry name" value="Nitric Oxide Synthase, Chain A, domain 3"/>
    <property type="match status" value="1"/>
</dbReference>
<keyword evidence="9 11" id="KW-0408">Iron</keyword>
<comment type="miscellaneous">
    <text evidence="11">This protein is similar to the oxygenase domain of eukaryotic nitric oxide synthases but lacks the reductase domain which, in eukaryotes, is responsible for transfer of electrons to the ferric heme during nitric oxide synthesis.</text>
</comment>
<dbReference type="CDD" id="cd00575">
    <property type="entry name" value="NOS_oxygenase"/>
    <property type="match status" value="1"/>
</dbReference>
<dbReference type="SUPFAM" id="SSF56512">
    <property type="entry name" value="Nitric oxide (NO) synthase oxygenase domain"/>
    <property type="match status" value="1"/>
</dbReference>
<dbReference type="Gene3D" id="3.90.440.10">
    <property type="entry name" value="Nitric Oxide Synthase,Heme Domain,Chain A domain 2"/>
    <property type="match status" value="1"/>
</dbReference>
<evidence type="ECO:0000256" key="1">
    <source>
        <dbReference type="ARBA" id="ARBA00001971"/>
    </source>
</evidence>
<keyword evidence="7 11" id="KW-0479">Metal-binding</keyword>
<comment type="caution">
    <text evidence="13">The sequence shown here is derived from an EMBL/GenBank/DDBJ whole genome shotgun (WGS) entry which is preliminary data.</text>
</comment>
<dbReference type="InterPro" id="IPR017142">
    <property type="entry name" value="Nitric_oxide_synthase_Oase-su"/>
</dbReference>
<evidence type="ECO:0000256" key="2">
    <source>
        <dbReference type="ARBA" id="ARBA00002642"/>
    </source>
</evidence>
<comment type="subunit">
    <text evidence="11">Homodimer.</text>
</comment>
<dbReference type="EC" id="1.14.14.47" evidence="4 11"/>
<evidence type="ECO:0000256" key="7">
    <source>
        <dbReference type="ARBA" id="ARBA00022723"/>
    </source>
</evidence>